<reference evidence="8 9" key="1">
    <citation type="submission" date="2017-12" db="EMBL/GenBank/DDBJ databases">
        <title>Hemimetabolous genomes reveal molecular basis of termite eusociality.</title>
        <authorList>
            <person name="Harrison M.C."/>
            <person name="Jongepier E."/>
            <person name="Robertson H.M."/>
            <person name="Arning N."/>
            <person name="Bitard-Feildel T."/>
            <person name="Chao H."/>
            <person name="Childers C.P."/>
            <person name="Dinh H."/>
            <person name="Doddapaneni H."/>
            <person name="Dugan S."/>
            <person name="Gowin J."/>
            <person name="Greiner C."/>
            <person name="Han Y."/>
            <person name="Hu H."/>
            <person name="Hughes D.S.T."/>
            <person name="Huylmans A.-K."/>
            <person name="Kemena C."/>
            <person name="Kremer L.P.M."/>
            <person name="Lee S.L."/>
            <person name="Lopez-Ezquerra A."/>
            <person name="Mallet L."/>
            <person name="Monroy-Kuhn J.M."/>
            <person name="Moser A."/>
            <person name="Murali S.C."/>
            <person name="Muzny D.M."/>
            <person name="Otani S."/>
            <person name="Piulachs M.-D."/>
            <person name="Poelchau M."/>
            <person name="Qu J."/>
            <person name="Schaub F."/>
            <person name="Wada-Katsumata A."/>
            <person name="Worley K.C."/>
            <person name="Xie Q."/>
            <person name="Ylla G."/>
            <person name="Poulsen M."/>
            <person name="Gibbs R.A."/>
            <person name="Schal C."/>
            <person name="Richards S."/>
            <person name="Belles X."/>
            <person name="Korb J."/>
            <person name="Bornberg-Bauer E."/>
        </authorList>
    </citation>
    <scope>NUCLEOTIDE SEQUENCE [LARGE SCALE GENOMIC DNA]</scope>
    <source>
        <tissue evidence="8">Whole body</tissue>
    </source>
</reference>
<feature type="domain" description="Chitin-binding type-2" evidence="7">
    <location>
        <begin position="147"/>
        <end position="207"/>
    </location>
</feature>
<dbReference type="InterPro" id="IPR036508">
    <property type="entry name" value="Chitin-bd_dom_sf"/>
</dbReference>
<dbReference type="PROSITE" id="PS50940">
    <property type="entry name" value="CHIT_BIND_II"/>
    <property type="match status" value="3"/>
</dbReference>
<protein>
    <recommendedName>
        <fullName evidence="7">Chitin-binding type-2 domain-containing protein</fullName>
    </recommendedName>
</protein>
<proteinExistence type="predicted"/>
<dbReference type="InParanoid" id="A0A2J7PZW4"/>
<dbReference type="SUPFAM" id="SSF57625">
    <property type="entry name" value="Invertebrate chitin-binding proteins"/>
    <property type="match status" value="3"/>
</dbReference>
<dbReference type="PANTHER" id="PTHR23301:SF110">
    <property type="entry name" value="LD43683P-RELATED"/>
    <property type="match status" value="1"/>
</dbReference>
<keyword evidence="5" id="KW-0325">Glycoprotein</keyword>
<evidence type="ECO:0000256" key="5">
    <source>
        <dbReference type="ARBA" id="ARBA00023180"/>
    </source>
</evidence>
<sequence length="282" mass="31262">MTPTGRLKKPSLSQMCEWIVAAWNTIPEEMVSKRFKVTSISNAMDGTEDDAVWLTSPDSETSSESDIDSNESRRAASAQFKCPEKTGYFPDPVQCDLYYKCKQGEAEEKLCPDGLVFDDSNPSQARCDIPANVECGDRSELQDPQPSEGCPRANGYFRHSDAQVCDKFFNCVDGVPNVLPCPPGLIYDDTRSTCAWPSESRRTDCVHSKRESLDDGFSCPEGEVIGPNGRALPHPTFPHPDDCQKFYICRNGVMPQRGSCPSGTVYNEVSFKCDEPENVPGW</sequence>
<evidence type="ECO:0000256" key="3">
    <source>
        <dbReference type="ARBA" id="ARBA00022737"/>
    </source>
</evidence>
<organism evidence="8 9">
    <name type="scientific">Cryptotermes secundus</name>
    <dbReference type="NCBI Taxonomy" id="105785"/>
    <lineage>
        <taxon>Eukaryota</taxon>
        <taxon>Metazoa</taxon>
        <taxon>Ecdysozoa</taxon>
        <taxon>Arthropoda</taxon>
        <taxon>Hexapoda</taxon>
        <taxon>Insecta</taxon>
        <taxon>Pterygota</taxon>
        <taxon>Neoptera</taxon>
        <taxon>Polyneoptera</taxon>
        <taxon>Dictyoptera</taxon>
        <taxon>Blattodea</taxon>
        <taxon>Blattoidea</taxon>
        <taxon>Termitoidae</taxon>
        <taxon>Kalotermitidae</taxon>
        <taxon>Cryptotermitinae</taxon>
        <taxon>Cryptotermes</taxon>
    </lineage>
</organism>
<dbReference type="Gene3D" id="2.170.140.10">
    <property type="entry name" value="Chitin binding domain"/>
    <property type="match status" value="3"/>
</dbReference>
<evidence type="ECO:0000256" key="6">
    <source>
        <dbReference type="SAM" id="MobiDB-lite"/>
    </source>
</evidence>
<name>A0A2J7PZW4_9NEOP</name>
<keyword evidence="9" id="KW-1185">Reference proteome</keyword>
<dbReference type="STRING" id="105785.A0A2J7PZW4"/>
<evidence type="ECO:0000313" key="9">
    <source>
        <dbReference type="Proteomes" id="UP000235965"/>
    </source>
</evidence>
<feature type="domain" description="Chitin-binding type-2" evidence="7">
    <location>
        <begin position="216"/>
        <end position="282"/>
    </location>
</feature>
<dbReference type="EMBL" id="NEVH01020330">
    <property type="protein sequence ID" value="PNF21871.1"/>
    <property type="molecule type" value="Genomic_DNA"/>
</dbReference>
<dbReference type="AlphaFoldDB" id="A0A2J7PZW4"/>
<dbReference type="InterPro" id="IPR002557">
    <property type="entry name" value="Chitin-bd_dom"/>
</dbReference>
<keyword evidence="3" id="KW-0677">Repeat</keyword>
<comment type="caution">
    <text evidence="8">The sequence shown here is derived from an EMBL/GenBank/DDBJ whole genome shotgun (WGS) entry which is preliminary data.</text>
</comment>
<keyword evidence="4" id="KW-1015">Disulfide bond</keyword>
<dbReference type="SMART" id="SM00494">
    <property type="entry name" value="ChtBD2"/>
    <property type="match status" value="3"/>
</dbReference>
<accession>A0A2J7PZW4</accession>
<keyword evidence="2" id="KW-0732">Signal</keyword>
<evidence type="ECO:0000256" key="1">
    <source>
        <dbReference type="ARBA" id="ARBA00022669"/>
    </source>
</evidence>
<dbReference type="GO" id="GO:0005576">
    <property type="term" value="C:extracellular region"/>
    <property type="evidence" value="ECO:0007669"/>
    <property type="project" value="InterPro"/>
</dbReference>
<dbReference type="GO" id="GO:0008061">
    <property type="term" value="F:chitin binding"/>
    <property type="evidence" value="ECO:0007669"/>
    <property type="project" value="UniProtKB-KW"/>
</dbReference>
<dbReference type="InterPro" id="IPR051940">
    <property type="entry name" value="Chitin_bind-dev_reg"/>
</dbReference>
<evidence type="ECO:0000313" key="8">
    <source>
        <dbReference type="EMBL" id="PNF21871.1"/>
    </source>
</evidence>
<evidence type="ECO:0000256" key="4">
    <source>
        <dbReference type="ARBA" id="ARBA00023157"/>
    </source>
</evidence>
<evidence type="ECO:0000256" key="2">
    <source>
        <dbReference type="ARBA" id="ARBA00022729"/>
    </source>
</evidence>
<feature type="region of interest" description="Disordered" evidence="6">
    <location>
        <begin position="48"/>
        <end position="74"/>
    </location>
</feature>
<dbReference type="OrthoDB" id="439917at2759"/>
<dbReference type="PANTHER" id="PTHR23301">
    <property type="entry name" value="CHITIN BINDING PERITROPHIN-A"/>
    <property type="match status" value="1"/>
</dbReference>
<feature type="domain" description="Chitin-binding type-2" evidence="7">
    <location>
        <begin position="79"/>
        <end position="137"/>
    </location>
</feature>
<dbReference type="Pfam" id="PF01607">
    <property type="entry name" value="CBM_14"/>
    <property type="match status" value="3"/>
</dbReference>
<gene>
    <name evidence="8" type="ORF">B7P43_G04385</name>
</gene>
<evidence type="ECO:0000259" key="7">
    <source>
        <dbReference type="PROSITE" id="PS50940"/>
    </source>
</evidence>
<dbReference type="Proteomes" id="UP000235965">
    <property type="component" value="Unassembled WGS sequence"/>
</dbReference>
<keyword evidence="1" id="KW-0147">Chitin-binding</keyword>